<evidence type="ECO:0000313" key="4">
    <source>
        <dbReference type="Proteomes" id="UP000565089"/>
    </source>
</evidence>
<accession>A0A7W7GEK7</accession>
<dbReference type="InterPro" id="IPR000871">
    <property type="entry name" value="Beta-lactam_class-A"/>
</dbReference>
<feature type="domain" description="Beta-lactamase class A catalytic" evidence="2">
    <location>
        <begin position="110"/>
        <end position="255"/>
    </location>
</feature>
<proteinExistence type="predicted"/>
<comment type="caution">
    <text evidence="3">The sequence shown here is derived from an EMBL/GenBank/DDBJ whole genome shotgun (WGS) entry which is preliminary data.</text>
</comment>
<sequence>MASLTACSSTGTLDEVQTSLTRSSAPAAAVAGPPSASLGAALARSLEPVLMDADTRLAVAVFDLNSVNRKIASYQGDALFTTASISKVDTLAALLLQAQDEGRELTTKERQAAEAMITTSDNDAADLLWRAIGKGEGLDAANERLGLSSTHGGPGVHWGLTQTTAKDQIRLLQSVFPHGLAGSARARDGLNPESKAYIRELMGDIVEGQDWGVSAASSRWSLKNGWLQRTATGLWVINSIGQVRLPGHRYLVSVLSSGNTSKQGGISLIERAVKAAIDATSAHARHKPTGAGPTRPVGLR</sequence>
<dbReference type="Gene3D" id="3.40.710.10">
    <property type="entry name" value="DD-peptidase/beta-lactamase superfamily"/>
    <property type="match status" value="1"/>
</dbReference>
<evidence type="ECO:0000313" key="3">
    <source>
        <dbReference type="EMBL" id="MBB4710149.1"/>
    </source>
</evidence>
<dbReference type="PANTHER" id="PTHR35333:SF3">
    <property type="entry name" value="BETA-LACTAMASE-TYPE TRANSPEPTIDASE FOLD CONTAINING PROTEIN"/>
    <property type="match status" value="1"/>
</dbReference>
<dbReference type="EMBL" id="JACHMS010000001">
    <property type="protein sequence ID" value="MBB4710149.1"/>
    <property type="molecule type" value="Genomic_DNA"/>
</dbReference>
<name>A0A7W7GEK7_9ACTN</name>
<keyword evidence="4" id="KW-1185">Reference proteome</keyword>
<dbReference type="GO" id="GO:0008800">
    <property type="term" value="F:beta-lactamase activity"/>
    <property type="evidence" value="ECO:0007669"/>
    <property type="project" value="InterPro"/>
</dbReference>
<dbReference type="InterPro" id="IPR012338">
    <property type="entry name" value="Beta-lactam/transpept-like"/>
</dbReference>
<organism evidence="3 4">
    <name type="scientific">Streptomyces luteogriseus</name>
    <dbReference type="NCBI Taxonomy" id="68233"/>
    <lineage>
        <taxon>Bacteria</taxon>
        <taxon>Bacillati</taxon>
        <taxon>Actinomycetota</taxon>
        <taxon>Actinomycetes</taxon>
        <taxon>Kitasatosporales</taxon>
        <taxon>Streptomycetaceae</taxon>
        <taxon>Streptomyces</taxon>
    </lineage>
</organism>
<protein>
    <recommendedName>
        <fullName evidence="2">Beta-lactamase class A catalytic domain-containing protein</fullName>
    </recommendedName>
</protein>
<evidence type="ECO:0000256" key="1">
    <source>
        <dbReference type="SAM" id="MobiDB-lite"/>
    </source>
</evidence>
<dbReference type="PANTHER" id="PTHR35333">
    <property type="entry name" value="BETA-LACTAMASE"/>
    <property type="match status" value="1"/>
</dbReference>
<dbReference type="Proteomes" id="UP000565089">
    <property type="component" value="Unassembled WGS sequence"/>
</dbReference>
<dbReference type="GO" id="GO:0046677">
    <property type="term" value="P:response to antibiotic"/>
    <property type="evidence" value="ECO:0007669"/>
    <property type="project" value="InterPro"/>
</dbReference>
<dbReference type="AlphaFoldDB" id="A0A7W7GEK7"/>
<reference evidence="3 4" key="1">
    <citation type="submission" date="2020-08" db="EMBL/GenBank/DDBJ databases">
        <title>Sequencing the genomes of 1000 actinobacteria strains.</title>
        <authorList>
            <person name="Klenk H.-P."/>
        </authorList>
    </citation>
    <scope>NUCLEOTIDE SEQUENCE [LARGE SCALE GENOMIC DNA]</scope>
    <source>
        <strain evidence="3 4">DSM 40483</strain>
    </source>
</reference>
<dbReference type="InterPro" id="IPR045155">
    <property type="entry name" value="Beta-lactam_cat"/>
</dbReference>
<dbReference type="Pfam" id="PF13354">
    <property type="entry name" value="Beta-lactamase2"/>
    <property type="match status" value="1"/>
</dbReference>
<dbReference type="GO" id="GO:0030655">
    <property type="term" value="P:beta-lactam antibiotic catabolic process"/>
    <property type="evidence" value="ECO:0007669"/>
    <property type="project" value="InterPro"/>
</dbReference>
<dbReference type="RefSeq" id="WP_184906756.1">
    <property type="nucleotide sequence ID" value="NZ_JACHMS010000001.1"/>
</dbReference>
<gene>
    <name evidence="3" type="ORF">BJ965_000031</name>
</gene>
<dbReference type="SUPFAM" id="SSF56601">
    <property type="entry name" value="beta-lactamase/transpeptidase-like"/>
    <property type="match status" value="1"/>
</dbReference>
<feature type="region of interest" description="Disordered" evidence="1">
    <location>
        <begin position="279"/>
        <end position="300"/>
    </location>
</feature>
<evidence type="ECO:0000259" key="2">
    <source>
        <dbReference type="Pfam" id="PF13354"/>
    </source>
</evidence>
<dbReference type="GeneID" id="95792127"/>